<proteinExistence type="predicted"/>
<reference evidence="1 2" key="1">
    <citation type="submission" date="2022-12" db="EMBL/GenBank/DDBJ databases">
        <title>Chromosome-scale assembly of the Ensete ventricosum genome.</title>
        <authorList>
            <person name="Dussert Y."/>
            <person name="Stocks J."/>
            <person name="Wendawek A."/>
            <person name="Woldeyes F."/>
            <person name="Nichols R.A."/>
            <person name="Borrell J.S."/>
        </authorList>
    </citation>
    <scope>NUCLEOTIDE SEQUENCE [LARGE SCALE GENOMIC DNA]</scope>
    <source>
        <strain evidence="2">cv. Maze</strain>
        <tissue evidence="1">Seeds</tissue>
    </source>
</reference>
<name>A0AAV8PEM9_ENSVE</name>
<evidence type="ECO:0000313" key="2">
    <source>
        <dbReference type="Proteomes" id="UP001222027"/>
    </source>
</evidence>
<protein>
    <submittedName>
        <fullName evidence="1">Uncharacterized protein</fullName>
    </submittedName>
</protein>
<comment type="caution">
    <text evidence="1">The sequence shown here is derived from an EMBL/GenBank/DDBJ whole genome shotgun (WGS) entry which is preliminary data.</text>
</comment>
<keyword evidence="2" id="KW-1185">Reference proteome</keyword>
<dbReference type="EMBL" id="JAQQAF010000005">
    <property type="protein sequence ID" value="KAJ8484345.1"/>
    <property type="molecule type" value="Genomic_DNA"/>
</dbReference>
<organism evidence="1 2">
    <name type="scientific">Ensete ventricosum</name>
    <name type="common">Abyssinian banana</name>
    <name type="synonym">Musa ensete</name>
    <dbReference type="NCBI Taxonomy" id="4639"/>
    <lineage>
        <taxon>Eukaryota</taxon>
        <taxon>Viridiplantae</taxon>
        <taxon>Streptophyta</taxon>
        <taxon>Embryophyta</taxon>
        <taxon>Tracheophyta</taxon>
        <taxon>Spermatophyta</taxon>
        <taxon>Magnoliopsida</taxon>
        <taxon>Liliopsida</taxon>
        <taxon>Zingiberales</taxon>
        <taxon>Musaceae</taxon>
        <taxon>Ensete</taxon>
    </lineage>
</organism>
<sequence length="80" mass="8913">MNVDDVGRWMYRGLAVAASRSPTDLLRLIEEAVIPLSSSVSQQIVGRRGELFLIRFGGLFCRRAVLIAGEAEQRQLVLKL</sequence>
<dbReference type="AlphaFoldDB" id="A0AAV8PEM9"/>
<gene>
    <name evidence="1" type="ORF">OPV22_016830</name>
</gene>
<dbReference type="Proteomes" id="UP001222027">
    <property type="component" value="Unassembled WGS sequence"/>
</dbReference>
<evidence type="ECO:0000313" key="1">
    <source>
        <dbReference type="EMBL" id="KAJ8484345.1"/>
    </source>
</evidence>
<accession>A0AAV8PEM9</accession>